<proteinExistence type="inferred from homology"/>
<dbReference type="EMBL" id="CP109134">
    <property type="protein sequence ID" value="WSD10163.1"/>
    <property type="molecule type" value="Genomic_DNA"/>
</dbReference>
<comment type="similarity">
    <text evidence="1">Belongs to the UPF0312 family.</text>
</comment>
<dbReference type="Proteomes" id="UP001335325">
    <property type="component" value="Chromosome"/>
</dbReference>
<dbReference type="Pfam" id="PF04264">
    <property type="entry name" value="YceI"/>
    <property type="match status" value="1"/>
</dbReference>
<dbReference type="SUPFAM" id="SSF101874">
    <property type="entry name" value="YceI-like"/>
    <property type="match status" value="1"/>
</dbReference>
<dbReference type="PANTHER" id="PTHR34406">
    <property type="entry name" value="PROTEIN YCEI"/>
    <property type="match status" value="1"/>
</dbReference>
<gene>
    <name evidence="4" type="ORF">OIE73_33505</name>
</gene>
<name>A0ABZ1GZC8_9ACTN</name>
<feature type="domain" description="Lipid/polyisoprenoid-binding YceI-like" evidence="3">
    <location>
        <begin position="45"/>
        <end position="214"/>
    </location>
</feature>
<accession>A0ABZ1GZC8</accession>
<reference evidence="4 5" key="1">
    <citation type="submission" date="2022-10" db="EMBL/GenBank/DDBJ databases">
        <title>The complete genomes of actinobacterial strains from the NBC collection.</title>
        <authorList>
            <person name="Joergensen T.S."/>
            <person name="Alvarez Arevalo M."/>
            <person name="Sterndorff E.B."/>
            <person name="Faurdal D."/>
            <person name="Vuksanovic O."/>
            <person name="Mourched A.-S."/>
            <person name="Charusanti P."/>
            <person name="Shaw S."/>
            <person name="Blin K."/>
            <person name="Weber T."/>
        </authorList>
    </citation>
    <scope>NUCLEOTIDE SEQUENCE [LARGE SCALE GENOMIC DNA]</scope>
    <source>
        <strain evidence="4 5">NBC 01753</strain>
    </source>
</reference>
<dbReference type="GeneID" id="91547598"/>
<organism evidence="4 5">
    <name type="scientific">Streptomyces hirsutus</name>
    <dbReference type="NCBI Taxonomy" id="35620"/>
    <lineage>
        <taxon>Bacteria</taxon>
        <taxon>Bacillati</taxon>
        <taxon>Actinomycetota</taxon>
        <taxon>Actinomycetes</taxon>
        <taxon>Kitasatosporales</taxon>
        <taxon>Streptomycetaceae</taxon>
        <taxon>Streptomyces</taxon>
    </lineage>
</organism>
<feature type="region of interest" description="Disordered" evidence="2">
    <location>
        <begin position="10"/>
        <end position="32"/>
    </location>
</feature>
<sequence>MVLRSLFRTARSADDAKPASSPAPPTGTGTRTFLADPSLTKISGEWLFDQAHSTIGFAARHAMVTRVRGSFTDFDGWLLLDGERPERSGAGVVVRTATVDTRVAQRDRHLCSADFLDVERYPTINFRSTCIEQVGEDRFRMTGALTVKGRTHPITIDLLYTGLVVDAFGVERIGFDGTAVVNRSQWDLTWNAKLETGGLMVSEKIELEFDISAVRVP</sequence>
<dbReference type="InterPro" id="IPR036761">
    <property type="entry name" value="TTHA0802/YceI-like_sf"/>
</dbReference>
<dbReference type="RefSeq" id="WP_326755888.1">
    <property type="nucleotide sequence ID" value="NZ_CP109134.1"/>
</dbReference>
<evidence type="ECO:0000259" key="3">
    <source>
        <dbReference type="SMART" id="SM00867"/>
    </source>
</evidence>
<evidence type="ECO:0000256" key="2">
    <source>
        <dbReference type="SAM" id="MobiDB-lite"/>
    </source>
</evidence>
<evidence type="ECO:0000256" key="1">
    <source>
        <dbReference type="ARBA" id="ARBA00008812"/>
    </source>
</evidence>
<protein>
    <submittedName>
        <fullName evidence="4">YceI family protein</fullName>
    </submittedName>
</protein>
<dbReference type="SMART" id="SM00867">
    <property type="entry name" value="YceI"/>
    <property type="match status" value="1"/>
</dbReference>
<dbReference type="InterPro" id="IPR007372">
    <property type="entry name" value="Lipid/polyisoprenoid-bd_YceI"/>
</dbReference>
<evidence type="ECO:0000313" key="4">
    <source>
        <dbReference type="EMBL" id="WSD10163.1"/>
    </source>
</evidence>
<dbReference type="PANTHER" id="PTHR34406:SF1">
    <property type="entry name" value="PROTEIN YCEI"/>
    <property type="match status" value="1"/>
</dbReference>
<keyword evidence="5" id="KW-1185">Reference proteome</keyword>
<dbReference type="Gene3D" id="2.40.128.110">
    <property type="entry name" value="Lipid/polyisoprenoid-binding, YceI-like"/>
    <property type="match status" value="1"/>
</dbReference>
<evidence type="ECO:0000313" key="5">
    <source>
        <dbReference type="Proteomes" id="UP001335325"/>
    </source>
</evidence>